<organism evidence="17 18">
    <name type="scientific">Massilimicrobiota timonensis</name>
    <dbReference type="NCBI Taxonomy" id="1776392"/>
    <lineage>
        <taxon>Bacteria</taxon>
        <taxon>Bacillati</taxon>
        <taxon>Bacillota</taxon>
        <taxon>Erysipelotrichia</taxon>
        <taxon>Erysipelotrichales</taxon>
        <taxon>Erysipelotrichaceae</taxon>
        <taxon>Massilimicrobiota</taxon>
    </lineage>
</organism>
<dbReference type="FunFam" id="1.10.287.130:FF:000001">
    <property type="entry name" value="Two-component sensor histidine kinase"/>
    <property type="match status" value="1"/>
</dbReference>
<comment type="catalytic activity">
    <reaction evidence="1">
        <text>ATP + protein L-histidine = ADP + protein N-phospho-L-histidine.</text>
        <dbReference type="EC" id="2.7.13.3"/>
    </reaction>
</comment>
<proteinExistence type="predicted"/>
<dbReference type="Pfam" id="PF00512">
    <property type="entry name" value="HisKA"/>
    <property type="match status" value="1"/>
</dbReference>
<evidence type="ECO:0000259" key="15">
    <source>
        <dbReference type="PROSITE" id="PS50109"/>
    </source>
</evidence>
<evidence type="ECO:0000256" key="4">
    <source>
        <dbReference type="ARBA" id="ARBA00022475"/>
    </source>
</evidence>
<evidence type="ECO:0000259" key="16">
    <source>
        <dbReference type="PROSITE" id="PS50885"/>
    </source>
</evidence>
<evidence type="ECO:0000256" key="6">
    <source>
        <dbReference type="ARBA" id="ARBA00022679"/>
    </source>
</evidence>
<keyword evidence="9" id="KW-0418">Kinase</keyword>
<dbReference type="InterPro" id="IPR050398">
    <property type="entry name" value="HssS/ArlS-like"/>
</dbReference>
<evidence type="ECO:0000256" key="13">
    <source>
        <dbReference type="ARBA" id="ARBA00023136"/>
    </source>
</evidence>
<dbReference type="Gene3D" id="6.10.340.10">
    <property type="match status" value="1"/>
</dbReference>
<evidence type="ECO:0000313" key="17">
    <source>
        <dbReference type="EMBL" id="OUQ33930.1"/>
    </source>
</evidence>
<dbReference type="Pfam" id="PF02518">
    <property type="entry name" value="HATPase_c"/>
    <property type="match status" value="1"/>
</dbReference>
<dbReference type="EC" id="2.7.13.3" evidence="3"/>
<evidence type="ECO:0000256" key="3">
    <source>
        <dbReference type="ARBA" id="ARBA00012438"/>
    </source>
</evidence>
<keyword evidence="11 14" id="KW-1133">Transmembrane helix</keyword>
<reference evidence="17 18" key="1">
    <citation type="journal article" date="2018" name="BMC Genomics">
        <title>Whole genome sequencing and function prediction of 133 gut anaerobes isolated from chicken caecum in pure cultures.</title>
        <authorList>
            <person name="Medvecky M."/>
            <person name="Cejkova D."/>
            <person name="Polansky O."/>
            <person name="Karasova D."/>
            <person name="Kubasova T."/>
            <person name="Cizek A."/>
            <person name="Rychlik I."/>
        </authorList>
    </citation>
    <scope>NUCLEOTIDE SEQUENCE [LARGE SCALE GENOMIC DNA]</scope>
    <source>
        <strain evidence="17 18">An13</strain>
    </source>
</reference>
<dbReference type="InterPro" id="IPR005467">
    <property type="entry name" value="His_kinase_dom"/>
</dbReference>
<dbReference type="PANTHER" id="PTHR45528">
    <property type="entry name" value="SENSOR HISTIDINE KINASE CPXA"/>
    <property type="match status" value="1"/>
</dbReference>
<feature type="transmembrane region" description="Helical" evidence="14">
    <location>
        <begin position="339"/>
        <end position="358"/>
    </location>
</feature>
<dbReference type="PANTHER" id="PTHR45528:SF1">
    <property type="entry name" value="SENSOR HISTIDINE KINASE CPXA"/>
    <property type="match status" value="1"/>
</dbReference>
<evidence type="ECO:0000256" key="10">
    <source>
        <dbReference type="ARBA" id="ARBA00022840"/>
    </source>
</evidence>
<dbReference type="GO" id="GO:0005524">
    <property type="term" value="F:ATP binding"/>
    <property type="evidence" value="ECO:0007669"/>
    <property type="project" value="UniProtKB-KW"/>
</dbReference>
<dbReference type="SMART" id="SM00304">
    <property type="entry name" value="HAMP"/>
    <property type="match status" value="1"/>
</dbReference>
<accession>A0A1Y4SX03</accession>
<protein>
    <recommendedName>
        <fullName evidence="3">histidine kinase</fullName>
        <ecNumber evidence="3">2.7.13.3</ecNumber>
    </recommendedName>
</protein>
<dbReference type="AlphaFoldDB" id="A0A1Y4SX03"/>
<dbReference type="PROSITE" id="PS50109">
    <property type="entry name" value="HIS_KIN"/>
    <property type="match status" value="1"/>
</dbReference>
<dbReference type="SUPFAM" id="SSF158472">
    <property type="entry name" value="HAMP domain-like"/>
    <property type="match status" value="1"/>
</dbReference>
<keyword evidence="7 14" id="KW-0812">Transmembrane</keyword>
<sequence length="632" mass="72927">MKKLNFSLIIKIACIILLAFMAVLGNEIRLGIERYIKNTVETDAEITIRNLDKFAKNYLEKIAVNKVDLSSKQFSRLYRHALSGDLTKIKCLVDKNGQILDMSRDGVDGPTLSLIINKNGTNYATSVDFSSLSQNDLDKVEKLILQNQNTELEISIDVHVGYYNQYNDEMRDLDFKTITINDQTIVERQVSGEITHLEGVASSYMSAKMELVFPYSADTLSISSQLNQKALLTDYHDAFKGLQQKIKREFQKFKDSGKEFNTSVYDYTQYYLMSPYEYNGKYYSTIMMRLEDWNTASEMEDEEITVDDATIGYIFVTQEYNNLPMDSFKQFMYDNSSTYILAFILIIVMCFVVAYMIVRPIKQLELAAWRISRKQFDYPIDTSRHDELGDLARGVDRMSKELEKTINDLHQEIDRVQQLEVVRKEFVSNFTHEIKTPLGIINGFSEMVELEKDEKKRNEYIEIIQNETKRINELVLAMLDLSKLESQNMTLDMEEVDLLDIVDETLESMACLFENRHVQLITDLDSSIVEADPFKIGMVITNFIGNALHHSESGEKVIIHLDEHCFSVENTGAYIPEEDIEKIWLSFHKVDKARNEGGTGLGLAICKAILELHHFEYGVQNTKQGVLFYFRF</sequence>
<dbReference type="CDD" id="cd00082">
    <property type="entry name" value="HisKA"/>
    <property type="match status" value="1"/>
</dbReference>
<dbReference type="CDD" id="cd06225">
    <property type="entry name" value="HAMP"/>
    <property type="match status" value="1"/>
</dbReference>
<keyword evidence="8" id="KW-0547">Nucleotide-binding</keyword>
<dbReference type="Pfam" id="PF00672">
    <property type="entry name" value="HAMP"/>
    <property type="match status" value="1"/>
</dbReference>
<gene>
    <name evidence="17" type="ORF">B5E75_08310</name>
</gene>
<dbReference type="InterPro" id="IPR003660">
    <property type="entry name" value="HAMP_dom"/>
</dbReference>
<keyword evidence="5" id="KW-0597">Phosphoprotein</keyword>
<comment type="caution">
    <text evidence="17">The sequence shown here is derived from an EMBL/GenBank/DDBJ whole genome shotgun (WGS) entry which is preliminary data.</text>
</comment>
<dbReference type="GO" id="GO:0005886">
    <property type="term" value="C:plasma membrane"/>
    <property type="evidence" value="ECO:0007669"/>
    <property type="project" value="UniProtKB-SubCell"/>
</dbReference>
<dbReference type="InterPro" id="IPR003594">
    <property type="entry name" value="HATPase_dom"/>
</dbReference>
<evidence type="ECO:0000256" key="11">
    <source>
        <dbReference type="ARBA" id="ARBA00022989"/>
    </source>
</evidence>
<dbReference type="InterPro" id="IPR003661">
    <property type="entry name" value="HisK_dim/P_dom"/>
</dbReference>
<keyword evidence="4" id="KW-1003">Cell membrane</keyword>
<evidence type="ECO:0000256" key="7">
    <source>
        <dbReference type="ARBA" id="ARBA00022692"/>
    </source>
</evidence>
<feature type="transmembrane region" description="Helical" evidence="14">
    <location>
        <begin position="6"/>
        <end position="24"/>
    </location>
</feature>
<dbReference type="EMBL" id="NFLJ01000022">
    <property type="protein sequence ID" value="OUQ33930.1"/>
    <property type="molecule type" value="Genomic_DNA"/>
</dbReference>
<dbReference type="SMART" id="SM00388">
    <property type="entry name" value="HisKA"/>
    <property type="match status" value="1"/>
</dbReference>
<comment type="subcellular location">
    <subcellularLocation>
        <location evidence="2">Cell membrane</location>
        <topology evidence="2">Multi-pass membrane protein</topology>
    </subcellularLocation>
</comment>
<dbReference type="RefSeq" id="WP_087358296.1">
    <property type="nucleotide sequence ID" value="NZ_NFLJ01000022.1"/>
</dbReference>
<evidence type="ECO:0000256" key="1">
    <source>
        <dbReference type="ARBA" id="ARBA00000085"/>
    </source>
</evidence>
<keyword evidence="10" id="KW-0067">ATP-binding</keyword>
<dbReference type="OrthoDB" id="9762826at2"/>
<dbReference type="Proteomes" id="UP000195305">
    <property type="component" value="Unassembled WGS sequence"/>
</dbReference>
<dbReference type="InterPro" id="IPR036097">
    <property type="entry name" value="HisK_dim/P_sf"/>
</dbReference>
<dbReference type="Gene3D" id="3.30.565.10">
    <property type="entry name" value="Histidine kinase-like ATPase, C-terminal domain"/>
    <property type="match status" value="1"/>
</dbReference>
<evidence type="ECO:0000313" key="18">
    <source>
        <dbReference type="Proteomes" id="UP000195305"/>
    </source>
</evidence>
<dbReference type="GO" id="GO:0000155">
    <property type="term" value="F:phosphorelay sensor kinase activity"/>
    <property type="evidence" value="ECO:0007669"/>
    <property type="project" value="InterPro"/>
</dbReference>
<evidence type="ECO:0000256" key="12">
    <source>
        <dbReference type="ARBA" id="ARBA00023012"/>
    </source>
</evidence>
<dbReference type="InterPro" id="IPR036890">
    <property type="entry name" value="HATPase_C_sf"/>
</dbReference>
<evidence type="ECO:0000256" key="9">
    <source>
        <dbReference type="ARBA" id="ARBA00022777"/>
    </source>
</evidence>
<keyword evidence="6" id="KW-0808">Transferase</keyword>
<feature type="domain" description="HAMP" evidence="16">
    <location>
        <begin position="355"/>
        <end position="407"/>
    </location>
</feature>
<keyword evidence="12" id="KW-0902">Two-component regulatory system</keyword>
<dbReference type="SMART" id="SM00387">
    <property type="entry name" value="HATPase_c"/>
    <property type="match status" value="1"/>
</dbReference>
<evidence type="ECO:0000256" key="5">
    <source>
        <dbReference type="ARBA" id="ARBA00022553"/>
    </source>
</evidence>
<dbReference type="SUPFAM" id="SSF55874">
    <property type="entry name" value="ATPase domain of HSP90 chaperone/DNA topoisomerase II/histidine kinase"/>
    <property type="match status" value="1"/>
</dbReference>
<dbReference type="PROSITE" id="PS50885">
    <property type="entry name" value="HAMP"/>
    <property type="match status" value="1"/>
</dbReference>
<keyword evidence="13 14" id="KW-0472">Membrane</keyword>
<feature type="domain" description="Histidine kinase" evidence="15">
    <location>
        <begin position="429"/>
        <end position="632"/>
    </location>
</feature>
<evidence type="ECO:0000256" key="8">
    <source>
        <dbReference type="ARBA" id="ARBA00022741"/>
    </source>
</evidence>
<name>A0A1Y4SX03_9FIRM</name>
<keyword evidence="18" id="KW-1185">Reference proteome</keyword>
<dbReference type="SUPFAM" id="SSF47384">
    <property type="entry name" value="Homodimeric domain of signal transducing histidine kinase"/>
    <property type="match status" value="1"/>
</dbReference>
<dbReference type="Gene3D" id="1.10.287.130">
    <property type="match status" value="1"/>
</dbReference>
<evidence type="ECO:0000256" key="2">
    <source>
        <dbReference type="ARBA" id="ARBA00004651"/>
    </source>
</evidence>
<evidence type="ECO:0000256" key="14">
    <source>
        <dbReference type="SAM" id="Phobius"/>
    </source>
</evidence>